<evidence type="ECO:0000313" key="3">
    <source>
        <dbReference type="Proteomes" id="UP000005824"/>
    </source>
</evidence>
<sequence>MYGAESTGGKTVHLLTVGNSFSHNATHYLGDLARASGDTLVLHEDNVGGASMELHWGKAEAADAHPGDKAGVYTGSKSLKDDLAGGHWDFVTIQQASIKSHDIKTYRPFAKELSDYIKKYAPDTTLLIHETWEYRVDDPRFSQKAPAPGEPKSQDEMYQGLSSAYSTISKELGLQRLPVGDAFHIANHDSKWEYHAPQPPFDAKSAASGTLPDQTHSLNVGWSWKKQPDGTTKLTMDGHHASMAGEYLGACVWYEVMFGKDVEKNTFVPQGLDPEYAKFLRETAHRAVQEAK</sequence>
<dbReference type="Pfam" id="PF16227">
    <property type="entry name" value="DUF4886"/>
    <property type="match status" value="2"/>
</dbReference>
<dbReference type="STRING" id="497964.CfE428DRAFT_5127"/>
<dbReference type="EMBL" id="ABVL01000021">
    <property type="protein sequence ID" value="EDY17280.1"/>
    <property type="molecule type" value="Genomic_DNA"/>
</dbReference>
<dbReference type="InParanoid" id="B4D887"/>
<reference evidence="2 3" key="1">
    <citation type="journal article" date="2011" name="J. Bacteriol.">
        <title>Genome sequence of Chthoniobacter flavus Ellin428, an aerobic heterotrophic soil bacterium.</title>
        <authorList>
            <person name="Kant R."/>
            <person name="van Passel M.W."/>
            <person name="Palva A."/>
            <person name="Lucas S."/>
            <person name="Lapidus A."/>
            <person name="Glavina Del Rio T."/>
            <person name="Dalin E."/>
            <person name="Tice H."/>
            <person name="Bruce D."/>
            <person name="Goodwin L."/>
            <person name="Pitluck S."/>
            <person name="Larimer F.W."/>
            <person name="Land M.L."/>
            <person name="Hauser L."/>
            <person name="Sangwan P."/>
            <person name="de Vos W.M."/>
            <person name="Janssen P.H."/>
            <person name="Smidt H."/>
        </authorList>
    </citation>
    <scope>NUCLEOTIDE SEQUENCE [LARGE SCALE GENOMIC DNA]</scope>
    <source>
        <strain evidence="2 3">Ellin428</strain>
    </source>
</reference>
<dbReference type="InterPro" id="IPR032616">
    <property type="entry name" value="DUF4886"/>
</dbReference>
<proteinExistence type="predicted"/>
<dbReference type="eggNOG" id="ENOG502Z83M">
    <property type="taxonomic scope" value="Bacteria"/>
</dbReference>
<dbReference type="InterPro" id="IPR036514">
    <property type="entry name" value="SGNH_hydro_sf"/>
</dbReference>
<evidence type="ECO:0000313" key="2">
    <source>
        <dbReference type="EMBL" id="EDY17280.1"/>
    </source>
</evidence>
<dbReference type="GO" id="GO:0016788">
    <property type="term" value="F:hydrolase activity, acting on ester bonds"/>
    <property type="evidence" value="ECO:0007669"/>
    <property type="project" value="UniProtKB-ARBA"/>
</dbReference>
<evidence type="ECO:0000259" key="1">
    <source>
        <dbReference type="Pfam" id="PF16227"/>
    </source>
</evidence>
<protein>
    <recommendedName>
        <fullName evidence="1">DUF4886 domain-containing protein</fullName>
    </recommendedName>
</protein>
<dbReference type="AlphaFoldDB" id="B4D887"/>
<feature type="domain" description="DUF4886" evidence="1">
    <location>
        <begin position="233"/>
        <end position="287"/>
    </location>
</feature>
<dbReference type="Gene3D" id="3.40.50.1110">
    <property type="entry name" value="SGNH hydrolase"/>
    <property type="match status" value="1"/>
</dbReference>
<name>B4D887_9BACT</name>
<keyword evidence="3" id="KW-1185">Reference proteome</keyword>
<comment type="caution">
    <text evidence="2">The sequence shown here is derived from an EMBL/GenBank/DDBJ whole genome shotgun (WGS) entry which is preliminary data.</text>
</comment>
<dbReference type="Proteomes" id="UP000005824">
    <property type="component" value="Unassembled WGS sequence"/>
</dbReference>
<feature type="domain" description="DUF4886" evidence="1">
    <location>
        <begin position="14"/>
        <end position="165"/>
    </location>
</feature>
<organism evidence="2 3">
    <name type="scientific">Chthoniobacter flavus Ellin428</name>
    <dbReference type="NCBI Taxonomy" id="497964"/>
    <lineage>
        <taxon>Bacteria</taxon>
        <taxon>Pseudomonadati</taxon>
        <taxon>Verrucomicrobiota</taxon>
        <taxon>Spartobacteria</taxon>
        <taxon>Chthoniobacterales</taxon>
        <taxon>Chthoniobacteraceae</taxon>
        <taxon>Chthoniobacter</taxon>
    </lineage>
</organism>
<accession>B4D887</accession>
<gene>
    <name evidence="2" type="ORF">CfE428DRAFT_5127</name>
</gene>